<keyword evidence="9" id="KW-1185">Reference proteome</keyword>
<dbReference type="SMART" id="SM00249">
    <property type="entry name" value="PHD"/>
    <property type="match status" value="2"/>
</dbReference>
<dbReference type="Gene3D" id="3.30.40.10">
    <property type="entry name" value="Zinc/RING finger domain, C3HC4 (zinc finger)"/>
    <property type="match status" value="2"/>
</dbReference>
<dbReference type="SUPFAM" id="SSF57903">
    <property type="entry name" value="FYVE/PHD zinc finger"/>
    <property type="match status" value="2"/>
</dbReference>
<dbReference type="PROSITE" id="PS50016">
    <property type="entry name" value="ZF_PHD_2"/>
    <property type="match status" value="1"/>
</dbReference>
<feature type="compositionally biased region" description="Basic residues" evidence="6">
    <location>
        <begin position="73"/>
        <end position="82"/>
    </location>
</feature>
<keyword evidence="1" id="KW-0479">Metal-binding</keyword>
<evidence type="ECO:0000256" key="6">
    <source>
        <dbReference type="SAM" id="MobiDB-lite"/>
    </source>
</evidence>
<evidence type="ECO:0000256" key="1">
    <source>
        <dbReference type="ARBA" id="ARBA00022723"/>
    </source>
</evidence>
<dbReference type="InterPro" id="IPR038028">
    <property type="entry name" value="BPTF"/>
</dbReference>
<reference evidence="8" key="1">
    <citation type="submission" date="2014-01" db="EMBL/GenBank/DDBJ databases">
        <authorList>
            <person name="Aslett M."/>
        </authorList>
    </citation>
    <scope>NUCLEOTIDE SEQUENCE</scope>
</reference>
<evidence type="ECO:0000256" key="4">
    <source>
        <dbReference type="ARBA" id="ARBA00023117"/>
    </source>
</evidence>
<gene>
    <name evidence="8" type="ORF">TTRE_0000676601</name>
</gene>
<dbReference type="GO" id="GO:0008270">
    <property type="term" value="F:zinc ion binding"/>
    <property type="evidence" value="ECO:0007669"/>
    <property type="project" value="UniProtKB-KW"/>
</dbReference>
<evidence type="ECO:0000256" key="5">
    <source>
        <dbReference type="PROSITE-ProRule" id="PRU00146"/>
    </source>
</evidence>
<dbReference type="PANTHER" id="PTHR45975:SF2">
    <property type="entry name" value="NUCLEOSOME-REMODELING FACTOR SUBUNIT BPTF"/>
    <property type="match status" value="1"/>
</dbReference>
<proteinExistence type="predicted"/>
<sequence length="393" mass="44798">MVFNLEKQRAESNPALRFESKGLRIPLPLRRPSPKRPIHVIWKKPESSANVSQRRGGFAFPTSCSRQESASHPAKKRSVLRRASKETSTRNVFLDTKDVVEKFYIACSLCSRWFHGICVDITESQSKQMISWHCRDCQKERERTVQELHCICRTPYDESRPYVCCDVCEGWFHCECVGLTAEAAEAIPLYVCKICDEKRDVNAMVKQLTSADYGKLENLVVDLLDHKMSWPFRGTSSGDVSPSYNKLQPDTPGLRTILDGVMQHSYCTLSDFAVDMAKVFNGVRRRYGTNASEFQCANVIEALFTEKLRSIKVLPFLPSLQSVSFKMKTFDFSLCPMICNICGLFVPSNVRSTKETLVIFFFLAGETAAYLPRLCVHAQNSRFFERNVLLMND</sequence>
<dbReference type="AlphaFoldDB" id="A0A077ZIL7"/>
<evidence type="ECO:0000313" key="9">
    <source>
        <dbReference type="Proteomes" id="UP000030665"/>
    </source>
</evidence>
<feature type="domain" description="PHD-type" evidence="7">
    <location>
        <begin position="147"/>
        <end position="198"/>
    </location>
</feature>
<dbReference type="InterPro" id="IPR019787">
    <property type="entry name" value="Znf_PHD-finger"/>
</dbReference>
<evidence type="ECO:0000256" key="2">
    <source>
        <dbReference type="ARBA" id="ARBA00022771"/>
    </source>
</evidence>
<keyword evidence="4" id="KW-0103">Bromodomain</keyword>
<dbReference type="Proteomes" id="UP000030665">
    <property type="component" value="Unassembled WGS sequence"/>
</dbReference>
<evidence type="ECO:0000259" key="7">
    <source>
        <dbReference type="PROSITE" id="PS50016"/>
    </source>
</evidence>
<dbReference type="STRING" id="36087.A0A077ZIL7"/>
<dbReference type="PANTHER" id="PTHR45975">
    <property type="entry name" value="NUCLEOSOME-REMODELING FACTOR SUBUNIT BPTF"/>
    <property type="match status" value="1"/>
</dbReference>
<evidence type="ECO:0000313" key="8">
    <source>
        <dbReference type="EMBL" id="CDW58450.1"/>
    </source>
</evidence>
<dbReference type="InterPro" id="IPR036427">
    <property type="entry name" value="Bromodomain-like_sf"/>
</dbReference>
<dbReference type="GO" id="GO:0016589">
    <property type="term" value="C:NURF complex"/>
    <property type="evidence" value="ECO:0007669"/>
    <property type="project" value="InterPro"/>
</dbReference>
<reference evidence="8" key="2">
    <citation type="submission" date="2014-03" db="EMBL/GenBank/DDBJ databases">
        <title>The whipworm genome and dual-species transcriptomics of an intimate host-pathogen interaction.</title>
        <authorList>
            <person name="Foth B.J."/>
            <person name="Tsai I.J."/>
            <person name="Reid A.J."/>
            <person name="Bancroft A.J."/>
            <person name="Nichol S."/>
            <person name="Tracey A."/>
            <person name="Holroyd N."/>
            <person name="Cotton J.A."/>
            <person name="Stanley E.J."/>
            <person name="Zarowiecki M."/>
            <person name="Liu J.Z."/>
            <person name="Huckvale T."/>
            <person name="Cooper P.J."/>
            <person name="Grencis R.K."/>
            <person name="Berriman M."/>
        </authorList>
    </citation>
    <scope>NUCLEOTIDE SEQUENCE [LARGE SCALE GENOMIC DNA]</scope>
</reference>
<evidence type="ECO:0000256" key="3">
    <source>
        <dbReference type="ARBA" id="ARBA00022833"/>
    </source>
</evidence>
<keyword evidence="3" id="KW-0862">Zinc</keyword>
<dbReference type="EMBL" id="HG806340">
    <property type="protein sequence ID" value="CDW58450.1"/>
    <property type="molecule type" value="Genomic_DNA"/>
</dbReference>
<dbReference type="Gene3D" id="1.20.920.10">
    <property type="entry name" value="Bromodomain-like"/>
    <property type="match status" value="1"/>
</dbReference>
<name>A0A077ZIL7_TRITR</name>
<dbReference type="GO" id="GO:0000978">
    <property type="term" value="F:RNA polymerase II cis-regulatory region sequence-specific DNA binding"/>
    <property type="evidence" value="ECO:0007669"/>
    <property type="project" value="TreeGrafter"/>
</dbReference>
<dbReference type="InterPro" id="IPR013083">
    <property type="entry name" value="Znf_RING/FYVE/PHD"/>
</dbReference>
<dbReference type="GO" id="GO:0006357">
    <property type="term" value="P:regulation of transcription by RNA polymerase II"/>
    <property type="evidence" value="ECO:0007669"/>
    <property type="project" value="InterPro"/>
</dbReference>
<dbReference type="Pfam" id="PF00628">
    <property type="entry name" value="PHD"/>
    <property type="match status" value="2"/>
</dbReference>
<keyword evidence="2 5" id="KW-0863">Zinc-finger</keyword>
<organism evidence="8 9">
    <name type="scientific">Trichuris trichiura</name>
    <name type="common">Whipworm</name>
    <name type="synonym">Trichocephalus trichiurus</name>
    <dbReference type="NCBI Taxonomy" id="36087"/>
    <lineage>
        <taxon>Eukaryota</taxon>
        <taxon>Metazoa</taxon>
        <taxon>Ecdysozoa</taxon>
        <taxon>Nematoda</taxon>
        <taxon>Enoplea</taxon>
        <taxon>Dorylaimia</taxon>
        <taxon>Trichinellida</taxon>
        <taxon>Trichuridae</taxon>
        <taxon>Trichuris</taxon>
    </lineage>
</organism>
<feature type="region of interest" description="Disordered" evidence="6">
    <location>
        <begin position="52"/>
        <end position="83"/>
    </location>
</feature>
<dbReference type="InterPro" id="IPR001965">
    <property type="entry name" value="Znf_PHD"/>
</dbReference>
<dbReference type="OrthoDB" id="784962at2759"/>
<dbReference type="InterPro" id="IPR011011">
    <property type="entry name" value="Znf_FYVE_PHD"/>
</dbReference>
<accession>A0A077ZIL7</accession>
<protein>
    <submittedName>
        <fullName evidence="8">Nucleosome-remodeling factor subunit BPTF</fullName>
    </submittedName>
</protein>
<dbReference type="SUPFAM" id="SSF47370">
    <property type="entry name" value="Bromodomain"/>
    <property type="match status" value="1"/>
</dbReference>